<evidence type="ECO:0000313" key="1">
    <source>
        <dbReference type="Proteomes" id="UP000887565"/>
    </source>
</evidence>
<dbReference type="Proteomes" id="UP000887565">
    <property type="component" value="Unplaced"/>
</dbReference>
<keyword evidence="1" id="KW-1185">Reference proteome</keyword>
<accession>A0A915LBN8</accession>
<reference evidence="2" key="1">
    <citation type="submission" date="2022-11" db="UniProtKB">
        <authorList>
            <consortium name="WormBaseParasite"/>
        </authorList>
    </citation>
    <scope>IDENTIFICATION</scope>
</reference>
<evidence type="ECO:0000313" key="2">
    <source>
        <dbReference type="WBParaSite" id="nRc.2.0.1.t48267-RA"/>
    </source>
</evidence>
<protein>
    <submittedName>
        <fullName evidence="2">Uncharacterized protein</fullName>
    </submittedName>
</protein>
<organism evidence="1 2">
    <name type="scientific">Romanomermis culicivorax</name>
    <name type="common">Nematode worm</name>
    <dbReference type="NCBI Taxonomy" id="13658"/>
    <lineage>
        <taxon>Eukaryota</taxon>
        <taxon>Metazoa</taxon>
        <taxon>Ecdysozoa</taxon>
        <taxon>Nematoda</taxon>
        <taxon>Enoplea</taxon>
        <taxon>Dorylaimia</taxon>
        <taxon>Mermithida</taxon>
        <taxon>Mermithoidea</taxon>
        <taxon>Mermithidae</taxon>
        <taxon>Romanomermis</taxon>
    </lineage>
</organism>
<proteinExistence type="predicted"/>
<name>A0A915LBN8_ROMCU</name>
<dbReference type="AlphaFoldDB" id="A0A915LBN8"/>
<sequence>MVSNRISTRSHGGHFVGIWNACRIRVAQMIYSSKDGKEYETLKTSEKFPMTRKKSCAATFEMPTKKSCWNDN</sequence>
<dbReference type="WBParaSite" id="nRc.2.0.1.t48267-RA">
    <property type="protein sequence ID" value="nRc.2.0.1.t48267-RA"/>
    <property type="gene ID" value="nRc.2.0.1.g48267"/>
</dbReference>